<sequence>MMLVSEILSVGALERSFKTKFIDSWSVGIGLTWVLIDRVNPKPNPTHSARESEWTKVWVVLILLAC</sequence>
<reference evidence="1" key="1">
    <citation type="submission" date="2023-08" db="EMBL/GenBank/DDBJ databases">
        <title>A de novo genome assembly of Solanum verrucosum Schlechtendal, a Mexican diploid species geographically isolated from the other diploid A-genome species in potato relatives.</title>
        <authorList>
            <person name="Hosaka K."/>
        </authorList>
    </citation>
    <scope>NUCLEOTIDE SEQUENCE</scope>
    <source>
        <tissue evidence="1">Young leaves</tissue>
    </source>
</reference>
<name>A0AAF0T8N2_SOLVR</name>
<gene>
    <name evidence="1" type="ORF">MTR67_002319</name>
</gene>
<accession>A0AAF0T8N2</accession>
<protein>
    <submittedName>
        <fullName evidence="1">Uncharacterized protein</fullName>
    </submittedName>
</protein>
<proteinExistence type="predicted"/>
<dbReference type="AlphaFoldDB" id="A0AAF0T8N2"/>
<keyword evidence="2" id="KW-1185">Reference proteome</keyword>
<dbReference type="EMBL" id="CP133612">
    <property type="protein sequence ID" value="WMV08934.1"/>
    <property type="molecule type" value="Genomic_DNA"/>
</dbReference>
<evidence type="ECO:0000313" key="2">
    <source>
        <dbReference type="Proteomes" id="UP001234989"/>
    </source>
</evidence>
<dbReference type="Proteomes" id="UP001234989">
    <property type="component" value="Chromosome 1"/>
</dbReference>
<evidence type="ECO:0000313" key="1">
    <source>
        <dbReference type="EMBL" id="WMV08934.1"/>
    </source>
</evidence>
<organism evidence="1 2">
    <name type="scientific">Solanum verrucosum</name>
    <dbReference type="NCBI Taxonomy" id="315347"/>
    <lineage>
        <taxon>Eukaryota</taxon>
        <taxon>Viridiplantae</taxon>
        <taxon>Streptophyta</taxon>
        <taxon>Embryophyta</taxon>
        <taxon>Tracheophyta</taxon>
        <taxon>Spermatophyta</taxon>
        <taxon>Magnoliopsida</taxon>
        <taxon>eudicotyledons</taxon>
        <taxon>Gunneridae</taxon>
        <taxon>Pentapetalae</taxon>
        <taxon>asterids</taxon>
        <taxon>lamiids</taxon>
        <taxon>Solanales</taxon>
        <taxon>Solanaceae</taxon>
        <taxon>Solanoideae</taxon>
        <taxon>Solaneae</taxon>
        <taxon>Solanum</taxon>
    </lineage>
</organism>